<evidence type="ECO:0000259" key="1">
    <source>
        <dbReference type="Pfam" id="PF00085"/>
    </source>
</evidence>
<keyword evidence="3" id="KW-1185">Reference proteome</keyword>
<gene>
    <name evidence="2" type="primary">GLRX3_1</name>
    <name evidence="2" type="ORF">BG011_002689</name>
</gene>
<dbReference type="OrthoDB" id="415696at2759"/>
<comment type="caution">
    <text evidence="2">The sequence shown here is derived from an EMBL/GenBank/DDBJ whole genome shotgun (WGS) entry which is preliminary data.</text>
</comment>
<evidence type="ECO:0000313" key="3">
    <source>
        <dbReference type="Proteomes" id="UP000726737"/>
    </source>
</evidence>
<feature type="non-terminal residue" evidence="2">
    <location>
        <position position="60"/>
    </location>
</feature>
<dbReference type="Proteomes" id="UP000726737">
    <property type="component" value="Unassembled WGS sequence"/>
</dbReference>
<proteinExistence type="predicted"/>
<evidence type="ECO:0000313" key="2">
    <source>
        <dbReference type="EMBL" id="KAG0245736.1"/>
    </source>
</evidence>
<feature type="domain" description="Thioredoxin" evidence="1">
    <location>
        <begin position="10"/>
        <end position="60"/>
    </location>
</feature>
<dbReference type="InterPro" id="IPR036249">
    <property type="entry name" value="Thioredoxin-like_sf"/>
</dbReference>
<dbReference type="InterPro" id="IPR013766">
    <property type="entry name" value="Thioredoxin_domain"/>
</dbReference>
<organism evidence="2 3">
    <name type="scientific">Mortierella polycephala</name>
    <dbReference type="NCBI Taxonomy" id="41804"/>
    <lineage>
        <taxon>Eukaryota</taxon>
        <taxon>Fungi</taxon>
        <taxon>Fungi incertae sedis</taxon>
        <taxon>Mucoromycota</taxon>
        <taxon>Mortierellomycotina</taxon>
        <taxon>Mortierellomycetes</taxon>
        <taxon>Mortierellales</taxon>
        <taxon>Mortierellaceae</taxon>
        <taxon>Mortierella</taxon>
    </lineage>
</organism>
<dbReference type="EMBL" id="JAAAJA010001894">
    <property type="protein sequence ID" value="KAG0245736.1"/>
    <property type="molecule type" value="Genomic_DNA"/>
</dbReference>
<name>A0A9P6PEF0_9FUNG</name>
<accession>A0A9P6PEF0</accession>
<dbReference type="Pfam" id="PF00085">
    <property type="entry name" value="Thioredoxin"/>
    <property type="match status" value="1"/>
</dbReference>
<dbReference type="AlphaFoldDB" id="A0A9P6PEF0"/>
<dbReference type="SUPFAM" id="SSF52833">
    <property type="entry name" value="Thioredoxin-like"/>
    <property type="match status" value="1"/>
</dbReference>
<protein>
    <submittedName>
        <fullName evidence="2">Glutaredoxin 3</fullName>
    </submittedName>
</protein>
<sequence length="60" mass="6853">MATTNYTILSSDEEFAKVFQPTSSTVYAMNFWASWAPPCIQMNEVFEELAAKNPNIKFIK</sequence>
<dbReference type="Gene3D" id="3.40.30.10">
    <property type="entry name" value="Glutaredoxin"/>
    <property type="match status" value="1"/>
</dbReference>
<reference evidence="2" key="1">
    <citation type="journal article" date="2020" name="Fungal Divers.">
        <title>Resolving the Mortierellaceae phylogeny through synthesis of multi-gene phylogenetics and phylogenomics.</title>
        <authorList>
            <person name="Vandepol N."/>
            <person name="Liber J."/>
            <person name="Desiro A."/>
            <person name="Na H."/>
            <person name="Kennedy M."/>
            <person name="Barry K."/>
            <person name="Grigoriev I.V."/>
            <person name="Miller A.N."/>
            <person name="O'Donnell K."/>
            <person name="Stajich J.E."/>
            <person name="Bonito G."/>
        </authorList>
    </citation>
    <scope>NUCLEOTIDE SEQUENCE</scope>
    <source>
        <strain evidence="2">KOD948</strain>
    </source>
</reference>